<gene>
    <name evidence="3" type="ORF">Ahy_A07g033690</name>
</gene>
<sequence>MSNSRRNLDLCVRPTLHAYAQLVKIAKERTHNPWCVLLRKPPPRQLVVLRPPPLTLSTLGFERVRVIAEEDTMTEWVTPVFQHGRSFVKDNKDELLYLNGNVKRFPPMDLDLVNYFDLKKLFEDLGYHEFKKMCWYDPRAPSMEASLHPIYGDKKIREMCDAKREDRETNELYLFFDHPIMEDVEWSEEDEMNFGQRDDGNNNMNEEYTDDNREADVFSDDPISDGLGMCKE</sequence>
<dbReference type="EMBL" id="SDMP01000007">
    <property type="protein sequence ID" value="RYR47733.1"/>
    <property type="molecule type" value="Genomic_DNA"/>
</dbReference>
<evidence type="ECO:0000259" key="2">
    <source>
        <dbReference type="Pfam" id="PF26130"/>
    </source>
</evidence>
<reference evidence="3 4" key="1">
    <citation type="submission" date="2019-01" db="EMBL/GenBank/DDBJ databases">
        <title>Sequencing of cultivated peanut Arachis hypogaea provides insights into genome evolution and oil improvement.</title>
        <authorList>
            <person name="Chen X."/>
        </authorList>
    </citation>
    <scope>NUCLEOTIDE SEQUENCE [LARGE SCALE GENOMIC DNA]</scope>
    <source>
        <strain evidence="4">cv. Fuhuasheng</strain>
        <tissue evidence="3">Leaves</tissue>
    </source>
</reference>
<evidence type="ECO:0000256" key="1">
    <source>
        <dbReference type="SAM" id="MobiDB-lite"/>
    </source>
</evidence>
<comment type="caution">
    <text evidence="3">The sequence shown here is derived from an EMBL/GenBank/DDBJ whole genome shotgun (WGS) entry which is preliminary data.</text>
</comment>
<protein>
    <recommendedName>
        <fullName evidence="2">PB1-like domain-containing protein</fullName>
    </recommendedName>
</protein>
<feature type="domain" description="PB1-like" evidence="2">
    <location>
        <begin position="73"/>
        <end position="174"/>
    </location>
</feature>
<evidence type="ECO:0000313" key="4">
    <source>
        <dbReference type="Proteomes" id="UP000289738"/>
    </source>
</evidence>
<dbReference type="Pfam" id="PF26130">
    <property type="entry name" value="PB1-like"/>
    <property type="match status" value="1"/>
</dbReference>
<keyword evidence="4" id="KW-1185">Reference proteome</keyword>
<feature type="region of interest" description="Disordered" evidence="1">
    <location>
        <begin position="193"/>
        <end position="232"/>
    </location>
</feature>
<accession>A0A445CA60</accession>
<evidence type="ECO:0000313" key="3">
    <source>
        <dbReference type="EMBL" id="RYR47733.1"/>
    </source>
</evidence>
<dbReference type="AlphaFoldDB" id="A0A445CA60"/>
<name>A0A445CA60_ARAHY</name>
<organism evidence="3 4">
    <name type="scientific">Arachis hypogaea</name>
    <name type="common">Peanut</name>
    <dbReference type="NCBI Taxonomy" id="3818"/>
    <lineage>
        <taxon>Eukaryota</taxon>
        <taxon>Viridiplantae</taxon>
        <taxon>Streptophyta</taxon>
        <taxon>Embryophyta</taxon>
        <taxon>Tracheophyta</taxon>
        <taxon>Spermatophyta</taxon>
        <taxon>Magnoliopsida</taxon>
        <taxon>eudicotyledons</taxon>
        <taxon>Gunneridae</taxon>
        <taxon>Pentapetalae</taxon>
        <taxon>rosids</taxon>
        <taxon>fabids</taxon>
        <taxon>Fabales</taxon>
        <taxon>Fabaceae</taxon>
        <taxon>Papilionoideae</taxon>
        <taxon>50 kb inversion clade</taxon>
        <taxon>dalbergioids sensu lato</taxon>
        <taxon>Dalbergieae</taxon>
        <taxon>Pterocarpus clade</taxon>
        <taxon>Arachis</taxon>
    </lineage>
</organism>
<dbReference type="InterPro" id="IPR058594">
    <property type="entry name" value="PB1-like_dom_pln"/>
</dbReference>
<proteinExistence type="predicted"/>
<dbReference type="Proteomes" id="UP000289738">
    <property type="component" value="Chromosome A07"/>
</dbReference>